<reference evidence="2 3" key="1">
    <citation type="submission" date="2019-09" db="EMBL/GenBank/DDBJ databases">
        <title>Complete genome sequence of Arachidicoccus sp. B3-10 isolated from apple orchard soil.</title>
        <authorList>
            <person name="Kim H.S."/>
            <person name="Han K.-I."/>
            <person name="Suh M.K."/>
            <person name="Lee K.C."/>
            <person name="Eom M.K."/>
            <person name="Kim J.-S."/>
            <person name="Kang S.W."/>
            <person name="Sin Y."/>
            <person name="Lee J.-S."/>
        </authorList>
    </citation>
    <scope>NUCLEOTIDE SEQUENCE [LARGE SCALE GENOMIC DNA]</scope>
    <source>
        <strain evidence="2 3">B3-10</strain>
    </source>
</reference>
<feature type="transmembrane region" description="Helical" evidence="1">
    <location>
        <begin position="46"/>
        <end position="64"/>
    </location>
</feature>
<dbReference type="InterPro" id="IPR025635">
    <property type="entry name" value="DUF4293"/>
</dbReference>
<sequence length="135" mass="15349">MIQRIQSVWLLVATVLALFSLKQTFFFGSVLGQPATPFMGTTNTPIMLMTILVGVFSFLLIFLYKKRRQQLWLTVLNLVLSLGLIAFYFVQINQQLGQIALGSIFVFAVPIFLLLAMKGIYSDRKLLKSVDRLRD</sequence>
<feature type="transmembrane region" description="Helical" evidence="1">
    <location>
        <begin position="96"/>
        <end position="116"/>
    </location>
</feature>
<dbReference type="OrthoDB" id="594989at2"/>
<keyword evidence="3" id="KW-1185">Reference proteome</keyword>
<dbReference type="KEGG" id="arac:E0W69_002070"/>
<name>A0A5P2FYP0_9BACT</name>
<dbReference type="EMBL" id="CP044016">
    <property type="protein sequence ID" value="QES87498.1"/>
    <property type="molecule type" value="Genomic_DNA"/>
</dbReference>
<dbReference type="Pfam" id="PF14126">
    <property type="entry name" value="DUF4293"/>
    <property type="match status" value="1"/>
</dbReference>
<evidence type="ECO:0000256" key="1">
    <source>
        <dbReference type="SAM" id="Phobius"/>
    </source>
</evidence>
<keyword evidence="1" id="KW-1133">Transmembrane helix</keyword>
<dbReference type="RefSeq" id="WP_131328375.1">
    <property type="nucleotide sequence ID" value="NZ_CP044016.1"/>
</dbReference>
<evidence type="ECO:0000313" key="3">
    <source>
        <dbReference type="Proteomes" id="UP000292424"/>
    </source>
</evidence>
<accession>A0A5P2FYP0</accession>
<dbReference type="AlphaFoldDB" id="A0A5P2FYP0"/>
<organism evidence="2 3">
    <name type="scientific">Rhizosphaericola mali</name>
    <dbReference type="NCBI Taxonomy" id="2545455"/>
    <lineage>
        <taxon>Bacteria</taxon>
        <taxon>Pseudomonadati</taxon>
        <taxon>Bacteroidota</taxon>
        <taxon>Chitinophagia</taxon>
        <taxon>Chitinophagales</taxon>
        <taxon>Chitinophagaceae</taxon>
        <taxon>Rhizosphaericola</taxon>
    </lineage>
</organism>
<proteinExistence type="predicted"/>
<evidence type="ECO:0000313" key="2">
    <source>
        <dbReference type="EMBL" id="QES87498.1"/>
    </source>
</evidence>
<protein>
    <submittedName>
        <fullName evidence="2">DUF4293 family protein</fullName>
    </submittedName>
</protein>
<gene>
    <name evidence="2" type="ORF">E0W69_002070</name>
</gene>
<dbReference type="Proteomes" id="UP000292424">
    <property type="component" value="Chromosome"/>
</dbReference>
<keyword evidence="1" id="KW-0472">Membrane</keyword>
<keyword evidence="1" id="KW-0812">Transmembrane</keyword>
<feature type="transmembrane region" description="Helical" evidence="1">
    <location>
        <begin position="71"/>
        <end position="90"/>
    </location>
</feature>